<dbReference type="EMBL" id="DF144839">
    <property type="protein sequence ID" value="GAA57551.1"/>
    <property type="molecule type" value="Genomic_DNA"/>
</dbReference>
<accession>G7YX71</accession>
<reference evidence="1" key="1">
    <citation type="journal article" date="2011" name="Genome Biol.">
        <title>The draft genome of the carcinogenic human liver fluke Clonorchis sinensis.</title>
        <authorList>
            <person name="Wang X."/>
            <person name="Chen W."/>
            <person name="Huang Y."/>
            <person name="Sun J."/>
            <person name="Men J."/>
            <person name="Liu H."/>
            <person name="Luo F."/>
            <person name="Guo L."/>
            <person name="Lv X."/>
            <person name="Deng C."/>
            <person name="Zhou C."/>
            <person name="Fan Y."/>
            <person name="Li X."/>
            <person name="Huang L."/>
            <person name="Hu Y."/>
            <person name="Liang C."/>
            <person name="Hu X."/>
            <person name="Xu J."/>
            <person name="Yu X."/>
        </authorList>
    </citation>
    <scope>NUCLEOTIDE SEQUENCE [LARGE SCALE GENOMIC DNA]</scope>
    <source>
        <strain evidence="1">Henan</strain>
    </source>
</reference>
<protein>
    <submittedName>
        <fullName evidence="1">Uncharacterized protein</fullName>
    </submittedName>
</protein>
<evidence type="ECO:0000313" key="2">
    <source>
        <dbReference type="Proteomes" id="UP000008909"/>
    </source>
</evidence>
<reference key="2">
    <citation type="submission" date="2011-10" db="EMBL/GenBank/DDBJ databases">
        <title>The genome and transcriptome sequence of Clonorchis sinensis provide insights into the carcinogenic liver fluke.</title>
        <authorList>
            <person name="Wang X."/>
            <person name="Huang Y."/>
            <person name="Chen W."/>
            <person name="Liu H."/>
            <person name="Guo L."/>
            <person name="Chen Y."/>
            <person name="Luo F."/>
            <person name="Zhou W."/>
            <person name="Sun J."/>
            <person name="Mao Q."/>
            <person name="Liang P."/>
            <person name="Zhou C."/>
            <person name="Tian Y."/>
            <person name="Men J."/>
            <person name="Lv X."/>
            <person name="Huang L."/>
            <person name="Zhou J."/>
            <person name="Hu Y."/>
            <person name="Li R."/>
            <person name="Zhang F."/>
            <person name="Lei H."/>
            <person name="Li X."/>
            <person name="Hu X."/>
            <person name="Liang C."/>
            <person name="Xu J."/>
            <person name="Wu Z."/>
            <person name="Yu X."/>
        </authorList>
    </citation>
    <scope>NUCLEOTIDE SEQUENCE</scope>
    <source>
        <strain>Henan</strain>
    </source>
</reference>
<proteinExistence type="predicted"/>
<keyword evidence="2" id="KW-1185">Reference proteome</keyword>
<organism evidence="1 2">
    <name type="scientific">Clonorchis sinensis</name>
    <name type="common">Chinese liver fluke</name>
    <dbReference type="NCBI Taxonomy" id="79923"/>
    <lineage>
        <taxon>Eukaryota</taxon>
        <taxon>Metazoa</taxon>
        <taxon>Spiralia</taxon>
        <taxon>Lophotrochozoa</taxon>
        <taxon>Platyhelminthes</taxon>
        <taxon>Trematoda</taxon>
        <taxon>Digenea</taxon>
        <taxon>Opisthorchiida</taxon>
        <taxon>Opisthorchiata</taxon>
        <taxon>Opisthorchiidae</taxon>
        <taxon>Clonorchis</taxon>
    </lineage>
</organism>
<name>G7YX71_CLOSI</name>
<dbReference type="AlphaFoldDB" id="G7YX71"/>
<sequence>MCERYATFKLFFNMYADLPIPGAKSKRFSLNCEQFRVLFERAVLAEKPKRNRQTKSIAYLCYGTFWEKSYRLLPWEWEGSDLFIPGDQHVDIYGSSDTDLPQEGCVKNGRPVVDRECQSGFSISGLAPIVTKRLDLTVVWRFVYLGDPLSHTGGVRATLTVFHTGLVPAVRLTVLLACITLSCSFCVRKKRTPRLAIEKLVDPEFKRNCENQLLERLPGGPCLCWRPGGKSFLAAITTPPIHSIMRRQVKLSIRTDREACWTRKAGEMEDTKNAGNVCKLFRLMRSTGLSETCCQRDNQGPKWLPDMQQSRMFGPLGTVLRTAIQLATCYLESRILAFNRKVDR</sequence>
<gene>
    <name evidence="1" type="ORF">CLF_112882</name>
</gene>
<evidence type="ECO:0000313" key="1">
    <source>
        <dbReference type="EMBL" id="GAA57551.1"/>
    </source>
</evidence>
<dbReference type="Proteomes" id="UP000008909">
    <property type="component" value="Unassembled WGS sequence"/>
</dbReference>